<dbReference type="InterPro" id="IPR046351">
    <property type="entry name" value="UTP4"/>
</dbReference>
<dbReference type="EMBL" id="JBEVYD010000004">
    <property type="protein sequence ID" value="KAL3233925.1"/>
    <property type="molecule type" value="Genomic_DNA"/>
</dbReference>
<proteinExistence type="predicted"/>
<reference evidence="2 3" key="1">
    <citation type="submission" date="2024-05" db="EMBL/GenBank/DDBJ databases">
        <title>Long read based assembly of the Candida bracarensis genome reveals expanded adhesin content.</title>
        <authorList>
            <person name="Marcet-Houben M."/>
            <person name="Ksiezopolska E."/>
            <person name="Gabaldon T."/>
        </authorList>
    </citation>
    <scope>NUCLEOTIDE SEQUENCE [LARGE SCALE GENOMIC DNA]</scope>
    <source>
        <strain evidence="2 3">CBM6</strain>
    </source>
</reference>
<protein>
    <submittedName>
        <fullName evidence="2">U3 small nucleolar RNA-associated protein 4</fullName>
    </submittedName>
</protein>
<dbReference type="PANTHER" id="PTHR44163">
    <property type="entry name" value="U3 SMALL NUCLEOLAR RNA-ASSOCIATED PROTEIN 4 HOMOLOG"/>
    <property type="match status" value="1"/>
</dbReference>
<sequence>MTLVHRSRFVDYTPANITALAFSHRSCDEKLTPSDLRLAVGRADGSIEVWNPRHDWFQEQLLEGGADRTVEGLCWCNIPGEPLRLFSIGGSTVVTEWDLTTGLPLKNYDCNAGVIWSIAINEAGDKLAVGCDNGTVVTINIAGGAGILEHDTILMRQEARVLSLAWNRNDYIIGGCSDGRIRIWSVKSSDENRGRITHTMRVDKSGRESTLVWSVLYLPGKNTIVSGDSTGSVKFWNFHYATLTQSFKSHEADVLCLAADVNESNIFSAGVDRKIFQYSTDKSNKWINASNRLLHGNDIRALCAYQSKGADFLVSGGVDKTLFINPISSFADGRYRKMPFVVPYNKNILINRSQRLVVCWEGATVKIWTLGDDPNNEKNYKLVCKLVLKDEQNIHTCAMSPDGQVLLVGRATTTKVFHLQPMDNKLKVTKLDNDFLFATGCKLAKFIDNSKIIICTVDDELMTLDLEAEDEDEKPEHVELEEPQNTKSSFKIPYMNNINQLEVLDSVAVVSRYCGIVTAIDLKSKVSKNLVHLMNFVTSISINETRGSIILTTAENKIYELSLQLLIEDSSTEKDGEESSVFTPWSKRNTENIPKQLKNMRQKCLGLFVDSVNEERMWMWGATWICRIDFSKDFPVITRKKSKKHGRDGLTITDESNYMNNELEDEEDDVEMELDEDLDILKGGKMKTITGNNNKLTQEAFYFNEKYRHILSFGIISDNELVVVERPPIMAEAQKAFQQPKFHF</sequence>
<gene>
    <name evidence="2" type="ORF">RNJ44_03965</name>
</gene>
<dbReference type="InterPro" id="IPR001680">
    <property type="entry name" value="WD40_rpt"/>
</dbReference>
<keyword evidence="3" id="KW-1185">Reference proteome</keyword>
<feature type="repeat" description="WD" evidence="1">
    <location>
        <begin position="154"/>
        <end position="194"/>
    </location>
</feature>
<dbReference type="PANTHER" id="PTHR44163:SF1">
    <property type="entry name" value="U3 SMALL NUCLEOLAR RNA-ASSOCIATED PROTEIN 4 HOMOLOG"/>
    <property type="match status" value="1"/>
</dbReference>
<keyword evidence="1" id="KW-0853">WD repeat</keyword>
<dbReference type="SMART" id="SM00320">
    <property type="entry name" value="WD40"/>
    <property type="match status" value="7"/>
</dbReference>
<dbReference type="Gene3D" id="2.130.10.10">
    <property type="entry name" value="YVTN repeat-like/Quinoprotein amine dehydrogenase"/>
    <property type="match status" value="2"/>
</dbReference>
<evidence type="ECO:0000313" key="3">
    <source>
        <dbReference type="Proteomes" id="UP001623330"/>
    </source>
</evidence>
<name>A0ABR4NYF0_9SACH</name>
<dbReference type="Proteomes" id="UP001623330">
    <property type="component" value="Unassembled WGS sequence"/>
</dbReference>
<dbReference type="InterPro" id="IPR015943">
    <property type="entry name" value="WD40/YVTN_repeat-like_dom_sf"/>
</dbReference>
<accession>A0ABR4NYF0</accession>
<dbReference type="Pfam" id="PF00400">
    <property type="entry name" value="WD40"/>
    <property type="match status" value="3"/>
</dbReference>
<organism evidence="2 3">
    <name type="scientific">Nakaseomyces bracarensis</name>
    <dbReference type="NCBI Taxonomy" id="273131"/>
    <lineage>
        <taxon>Eukaryota</taxon>
        <taxon>Fungi</taxon>
        <taxon>Dikarya</taxon>
        <taxon>Ascomycota</taxon>
        <taxon>Saccharomycotina</taxon>
        <taxon>Saccharomycetes</taxon>
        <taxon>Saccharomycetales</taxon>
        <taxon>Saccharomycetaceae</taxon>
        <taxon>Nakaseomyces</taxon>
    </lineage>
</organism>
<dbReference type="SUPFAM" id="SSF50978">
    <property type="entry name" value="WD40 repeat-like"/>
    <property type="match status" value="1"/>
</dbReference>
<evidence type="ECO:0000313" key="2">
    <source>
        <dbReference type="EMBL" id="KAL3233925.1"/>
    </source>
</evidence>
<evidence type="ECO:0000256" key="1">
    <source>
        <dbReference type="PROSITE-ProRule" id="PRU00221"/>
    </source>
</evidence>
<dbReference type="SUPFAM" id="SSF101908">
    <property type="entry name" value="Putative isomerase YbhE"/>
    <property type="match status" value="1"/>
</dbReference>
<comment type="caution">
    <text evidence="2">The sequence shown here is derived from an EMBL/GenBank/DDBJ whole genome shotgun (WGS) entry which is preliminary data.</text>
</comment>
<dbReference type="InterPro" id="IPR036322">
    <property type="entry name" value="WD40_repeat_dom_sf"/>
</dbReference>
<dbReference type="PROSITE" id="PS50082">
    <property type="entry name" value="WD_REPEATS_2"/>
    <property type="match status" value="1"/>
</dbReference>